<proteinExistence type="predicted"/>
<dbReference type="Proteomes" id="UP001320706">
    <property type="component" value="Unassembled WGS sequence"/>
</dbReference>
<accession>A0ACC3SFR0</accession>
<keyword evidence="2" id="KW-1185">Reference proteome</keyword>
<dbReference type="EMBL" id="JAMKPW020000013">
    <property type="protein sequence ID" value="KAK8211470.1"/>
    <property type="molecule type" value="Genomic_DNA"/>
</dbReference>
<evidence type="ECO:0000313" key="2">
    <source>
        <dbReference type="Proteomes" id="UP001320706"/>
    </source>
</evidence>
<evidence type="ECO:0000313" key="1">
    <source>
        <dbReference type="EMBL" id="KAK8211470.1"/>
    </source>
</evidence>
<gene>
    <name evidence="1" type="ORF">M8818_003123</name>
</gene>
<protein>
    <submittedName>
        <fullName evidence="1">Uncharacterized protein</fullName>
    </submittedName>
</protein>
<sequence length="134" mass="14916">MSVLCPSRSAVERFHHFSITTINQQAAGSIYSPVSLLFSTIPFLSPSLTSIQSRPSSSPPRPPQNRPSNLRHLKHIPIRQTLPRRPDIASPLCHERCFIAQQVPVRYRGAVDVEVYLRLCYPVKEIGVGSADGD</sequence>
<reference evidence="1" key="1">
    <citation type="submission" date="2024-02" db="EMBL/GenBank/DDBJ databases">
        <title>Metagenome Assembled Genome of Zalaria obscura JY119.</title>
        <authorList>
            <person name="Vighnesh L."/>
            <person name="Jagadeeshwari U."/>
            <person name="Venkata Ramana C."/>
            <person name="Sasikala C."/>
        </authorList>
    </citation>
    <scope>NUCLEOTIDE SEQUENCE</scope>
    <source>
        <strain evidence="1">JY119</strain>
    </source>
</reference>
<name>A0ACC3SFR0_9PEZI</name>
<comment type="caution">
    <text evidence="1">The sequence shown here is derived from an EMBL/GenBank/DDBJ whole genome shotgun (WGS) entry which is preliminary data.</text>
</comment>
<organism evidence="1 2">
    <name type="scientific">Zalaria obscura</name>
    <dbReference type="NCBI Taxonomy" id="2024903"/>
    <lineage>
        <taxon>Eukaryota</taxon>
        <taxon>Fungi</taxon>
        <taxon>Dikarya</taxon>
        <taxon>Ascomycota</taxon>
        <taxon>Pezizomycotina</taxon>
        <taxon>Dothideomycetes</taxon>
        <taxon>Dothideomycetidae</taxon>
        <taxon>Dothideales</taxon>
        <taxon>Zalariaceae</taxon>
        <taxon>Zalaria</taxon>
    </lineage>
</organism>